<dbReference type="SUPFAM" id="SSF54236">
    <property type="entry name" value="Ubiquitin-like"/>
    <property type="match status" value="1"/>
</dbReference>
<feature type="compositionally biased region" description="Basic and acidic residues" evidence="1">
    <location>
        <begin position="370"/>
        <end position="379"/>
    </location>
</feature>
<feature type="region of interest" description="Disordered" evidence="1">
    <location>
        <begin position="81"/>
        <end position="101"/>
    </location>
</feature>
<evidence type="ECO:0000313" key="4">
    <source>
        <dbReference type="Proteomes" id="UP001470230"/>
    </source>
</evidence>
<gene>
    <name evidence="3" type="ORF">M9Y10_005121</name>
</gene>
<keyword evidence="4" id="KW-1185">Reference proteome</keyword>
<dbReference type="PROSITE" id="PS50053">
    <property type="entry name" value="UBIQUITIN_2"/>
    <property type="match status" value="1"/>
</dbReference>
<protein>
    <recommendedName>
        <fullName evidence="2">Ubiquitin-like domain-containing protein</fullName>
    </recommendedName>
</protein>
<dbReference type="EMBL" id="JAPFFF010000011">
    <property type="protein sequence ID" value="KAK8878353.1"/>
    <property type="molecule type" value="Genomic_DNA"/>
</dbReference>
<dbReference type="InterPro" id="IPR000626">
    <property type="entry name" value="Ubiquitin-like_dom"/>
</dbReference>
<proteinExistence type="predicted"/>
<name>A0ABR2JKD1_9EUKA</name>
<evidence type="ECO:0000259" key="2">
    <source>
        <dbReference type="PROSITE" id="PS50053"/>
    </source>
</evidence>
<dbReference type="Gene3D" id="3.10.20.90">
    <property type="entry name" value="Phosphatidylinositol 3-kinase Catalytic Subunit, Chain A, domain 1"/>
    <property type="match status" value="1"/>
</dbReference>
<evidence type="ECO:0000313" key="3">
    <source>
        <dbReference type="EMBL" id="KAK8878353.1"/>
    </source>
</evidence>
<feature type="region of interest" description="Disordered" evidence="1">
    <location>
        <begin position="370"/>
        <end position="406"/>
    </location>
</feature>
<comment type="caution">
    <text evidence="3">The sequence shown here is derived from an EMBL/GenBank/DDBJ whole genome shotgun (WGS) entry which is preliminary data.</text>
</comment>
<accession>A0ABR2JKD1</accession>
<dbReference type="Proteomes" id="UP001470230">
    <property type="component" value="Unassembled WGS sequence"/>
</dbReference>
<evidence type="ECO:0000256" key="1">
    <source>
        <dbReference type="SAM" id="MobiDB-lite"/>
    </source>
</evidence>
<dbReference type="SMART" id="SM00213">
    <property type="entry name" value="UBQ"/>
    <property type="match status" value="1"/>
</dbReference>
<feature type="compositionally biased region" description="Acidic residues" evidence="1">
    <location>
        <begin position="631"/>
        <end position="643"/>
    </location>
</feature>
<feature type="domain" description="Ubiquitin-like" evidence="2">
    <location>
        <begin position="1"/>
        <end position="61"/>
    </location>
</feature>
<dbReference type="Pfam" id="PF23195">
    <property type="entry name" value="UBQLN1"/>
    <property type="match status" value="1"/>
</dbReference>
<organism evidence="3 4">
    <name type="scientific">Tritrichomonas musculus</name>
    <dbReference type="NCBI Taxonomy" id="1915356"/>
    <lineage>
        <taxon>Eukaryota</taxon>
        <taxon>Metamonada</taxon>
        <taxon>Parabasalia</taxon>
        <taxon>Tritrichomonadida</taxon>
        <taxon>Tritrichomonadidae</taxon>
        <taxon>Tritrichomonas</taxon>
    </lineage>
</organism>
<sequence length="643" mass="74067">MRIIIRSLRDNPFFIEVDEQATIFCVKSAIFQINGVFPSHQSIIYQGNVLSNETTLPSLNFPTNKQASLYLVISKKQRERLQEEQEQKESYSSKSLLDSHPKPDLFSSSPNSINQGLGIQNNACFDSIMKNITDKSPNFSHALNDKEALYESYDAFRDPGKRLELLKSIDRTLNLVESKAGCYRDIIEHQRLVTEAVDDAIDKYMHEVNPKYYETLNKTVIPEKPLDAPSCEPIEMDLNQSENFMDSLLQRQLMLVMTLPNGTQKLVTVKKNIDAVLKIMQLMANLQEKSQKNKMKKDNENLKPINSFFGTENNTSSFDFDTNNDSCDNDNSNENEGNFGFGNGLKQLEIDNQLNLLKILMMSILSDENRDNNNNDNENKSNPFFHSGVDNNKNDNLFDEEFESGSNRNNQSIFGWNGLFGENSSKNNKTKNNLNNNTFQKQPKYEQVFHKSEPSPPPTQSSQLLFDMDSETDSQSNFCFSSNSDFQSFDEDDDCFFNNDYFTKNSPTSFNSGSFVQPRSNGHRNTTYYSPTADSIRTTREERKSILDYKNEKRFNFNCDESNNNNNNSDENVMEDQNDIEEKRRKGWKMIYDLVNTSQGCDLEEEEEQNIKDNNNNNHDNDEYQNTFNFNEDEDDSSDISID</sequence>
<dbReference type="Pfam" id="PF00240">
    <property type="entry name" value="ubiquitin"/>
    <property type="match status" value="1"/>
</dbReference>
<reference evidence="3 4" key="1">
    <citation type="submission" date="2024-04" db="EMBL/GenBank/DDBJ databases">
        <title>Tritrichomonas musculus Genome.</title>
        <authorList>
            <person name="Alves-Ferreira E."/>
            <person name="Grigg M."/>
            <person name="Lorenzi H."/>
            <person name="Galac M."/>
        </authorList>
    </citation>
    <scope>NUCLEOTIDE SEQUENCE [LARGE SCALE GENOMIC DNA]</scope>
    <source>
        <strain evidence="3 4">EAF2021</strain>
    </source>
</reference>
<dbReference type="InterPro" id="IPR029071">
    <property type="entry name" value="Ubiquitin-like_domsf"/>
</dbReference>
<feature type="region of interest" description="Disordered" evidence="1">
    <location>
        <begin position="602"/>
        <end position="643"/>
    </location>
</feature>
<feature type="compositionally biased region" description="Polar residues" evidence="1">
    <location>
        <begin position="380"/>
        <end position="395"/>
    </location>
</feature>